<dbReference type="PROSITE" id="PS50157">
    <property type="entry name" value="ZINC_FINGER_C2H2_2"/>
    <property type="match status" value="8"/>
</dbReference>
<evidence type="ECO:0000313" key="13">
    <source>
        <dbReference type="Proteomes" id="UP001497497"/>
    </source>
</evidence>
<dbReference type="FunFam" id="3.30.160.60:FF:001235">
    <property type="entry name" value="Si:ch211-119o8.6"/>
    <property type="match status" value="1"/>
</dbReference>
<feature type="domain" description="C2H2-type" evidence="11">
    <location>
        <begin position="446"/>
        <end position="473"/>
    </location>
</feature>
<dbReference type="SMART" id="SM00355">
    <property type="entry name" value="ZnF_C2H2"/>
    <property type="match status" value="8"/>
</dbReference>
<evidence type="ECO:0000256" key="10">
    <source>
        <dbReference type="SAM" id="MobiDB-lite"/>
    </source>
</evidence>
<evidence type="ECO:0000256" key="2">
    <source>
        <dbReference type="ARBA" id="ARBA00006991"/>
    </source>
</evidence>
<dbReference type="GO" id="GO:0008270">
    <property type="term" value="F:zinc ion binding"/>
    <property type="evidence" value="ECO:0007669"/>
    <property type="project" value="UniProtKB-KW"/>
</dbReference>
<dbReference type="GO" id="GO:0010468">
    <property type="term" value="P:regulation of gene expression"/>
    <property type="evidence" value="ECO:0007669"/>
    <property type="project" value="TreeGrafter"/>
</dbReference>
<dbReference type="Proteomes" id="UP001497497">
    <property type="component" value="Unassembled WGS sequence"/>
</dbReference>
<evidence type="ECO:0000256" key="5">
    <source>
        <dbReference type="ARBA" id="ARBA00022771"/>
    </source>
</evidence>
<feature type="domain" description="C2H2-type" evidence="11">
    <location>
        <begin position="334"/>
        <end position="361"/>
    </location>
</feature>
<keyword evidence="13" id="KW-1185">Reference proteome</keyword>
<accession>A0AAV2HQP2</accession>
<protein>
    <recommendedName>
        <fullName evidence="11">C2H2-type domain-containing protein</fullName>
    </recommendedName>
</protein>
<feature type="compositionally biased region" description="Polar residues" evidence="10">
    <location>
        <begin position="609"/>
        <end position="621"/>
    </location>
</feature>
<proteinExistence type="inferred from homology"/>
<gene>
    <name evidence="12" type="ORF">GSLYS_00009114001</name>
</gene>
<dbReference type="GO" id="GO:0003677">
    <property type="term" value="F:DNA binding"/>
    <property type="evidence" value="ECO:0007669"/>
    <property type="project" value="UniProtKB-KW"/>
</dbReference>
<feature type="domain" description="C2H2-type" evidence="11">
    <location>
        <begin position="306"/>
        <end position="333"/>
    </location>
</feature>
<dbReference type="Pfam" id="PF00096">
    <property type="entry name" value="zf-C2H2"/>
    <property type="match status" value="6"/>
</dbReference>
<feature type="domain" description="C2H2-type" evidence="11">
    <location>
        <begin position="390"/>
        <end position="417"/>
    </location>
</feature>
<dbReference type="AlphaFoldDB" id="A0AAV2HQP2"/>
<dbReference type="PANTHER" id="PTHR16515">
    <property type="entry name" value="PR DOMAIN ZINC FINGER PROTEIN"/>
    <property type="match status" value="1"/>
</dbReference>
<dbReference type="PROSITE" id="PS00028">
    <property type="entry name" value="ZINC_FINGER_C2H2_1"/>
    <property type="match status" value="8"/>
</dbReference>
<feature type="domain" description="C2H2-type" evidence="11">
    <location>
        <begin position="474"/>
        <end position="501"/>
    </location>
</feature>
<dbReference type="PANTHER" id="PTHR16515:SF49">
    <property type="entry name" value="GASTRULA ZINC FINGER PROTEIN XLCGF49.1-LIKE-RELATED"/>
    <property type="match status" value="1"/>
</dbReference>
<dbReference type="GO" id="GO:0005634">
    <property type="term" value="C:nucleus"/>
    <property type="evidence" value="ECO:0007669"/>
    <property type="project" value="UniProtKB-SubCell"/>
</dbReference>
<comment type="subcellular location">
    <subcellularLocation>
        <location evidence="1">Nucleus</location>
    </subcellularLocation>
</comment>
<dbReference type="EMBL" id="CAXITT010000193">
    <property type="protein sequence ID" value="CAL1535154.1"/>
    <property type="molecule type" value="Genomic_DNA"/>
</dbReference>
<evidence type="ECO:0000259" key="11">
    <source>
        <dbReference type="PROSITE" id="PS50157"/>
    </source>
</evidence>
<evidence type="ECO:0000256" key="8">
    <source>
        <dbReference type="ARBA" id="ARBA00023242"/>
    </source>
</evidence>
<sequence>MEVDSITFYPTVKEEATAVDDDDFNITIVPVGNSVMQISENTLANIDEHLQDDQSIISQEHNSSQLHNTSMNAIEESIFHHSENAAYQMQVVLPDISLGDSQESDPVKVPVIIQEGDNNVTDFADKMVELQVEMQARAAFNPAADEHKNEQQIALQTNLTPRNASDIETIISALEEELKKTGSSASAEPSFKDNLKVESGIVEVQGSYDDSHIQTVQILEGEEILEVQHVGNVIWSTGGEVQIVGSSHVVDATSTVEGTVVYEGQPVEAQYDVVEYEILADKKLKRGRKKKAKDETGNVKAEIVDRTCPICHRILNYASSMTAHMRIHTGVRPYSCGQCDRRFTTKANRDRHEATHVGLKPFQCTQCSKSFTEKRSLKIHTRTHTGERPFVCTVCGRGFTQKCTLIVHMDRHTNKKGHLCDLCGKAFRQKCQLDVHVKRHKRQASYPCNECSTKCYTKGDLVRHMIKHTGERPFRCQLCSRAFTRKQYLIDHENQHYGRKPYRCSVCSATFHDMGSCHRHLRKHKQDEEGENSKGPIKSALLSSTDFHRILEGTQIGQILKLDDGSEALVKAVTAEADGSTVYHITCLGRSGKGEKMDESAAFNESPDETATQDGNTEVSD</sequence>
<keyword evidence="5 9" id="KW-0863">Zinc-finger</keyword>
<dbReference type="SUPFAM" id="SSF57667">
    <property type="entry name" value="beta-beta-alpha zinc fingers"/>
    <property type="match status" value="4"/>
</dbReference>
<evidence type="ECO:0000256" key="3">
    <source>
        <dbReference type="ARBA" id="ARBA00022723"/>
    </source>
</evidence>
<evidence type="ECO:0000256" key="1">
    <source>
        <dbReference type="ARBA" id="ARBA00004123"/>
    </source>
</evidence>
<dbReference type="InterPro" id="IPR036236">
    <property type="entry name" value="Znf_C2H2_sf"/>
</dbReference>
<keyword evidence="6" id="KW-0862">Zinc</keyword>
<keyword evidence="8" id="KW-0539">Nucleus</keyword>
<evidence type="ECO:0000256" key="7">
    <source>
        <dbReference type="ARBA" id="ARBA00023125"/>
    </source>
</evidence>
<evidence type="ECO:0000256" key="9">
    <source>
        <dbReference type="PROSITE-ProRule" id="PRU00042"/>
    </source>
</evidence>
<reference evidence="12 13" key="1">
    <citation type="submission" date="2024-04" db="EMBL/GenBank/DDBJ databases">
        <authorList>
            <consortium name="Genoscope - CEA"/>
            <person name="William W."/>
        </authorList>
    </citation>
    <scope>NUCLEOTIDE SEQUENCE [LARGE SCALE GENOMIC DNA]</scope>
</reference>
<dbReference type="FunFam" id="3.30.160.60:FF:000630">
    <property type="entry name" value="Zinc finger protein 180"/>
    <property type="match status" value="1"/>
</dbReference>
<feature type="domain" description="C2H2-type" evidence="11">
    <location>
        <begin position="502"/>
        <end position="529"/>
    </location>
</feature>
<dbReference type="InterPro" id="IPR050331">
    <property type="entry name" value="Zinc_finger"/>
</dbReference>
<comment type="similarity">
    <text evidence="2">Belongs to the krueppel C2H2-type zinc-finger protein family.</text>
</comment>
<keyword evidence="4" id="KW-0677">Repeat</keyword>
<dbReference type="Gene3D" id="3.30.160.60">
    <property type="entry name" value="Classic Zinc Finger"/>
    <property type="match status" value="8"/>
</dbReference>
<evidence type="ECO:0000313" key="12">
    <source>
        <dbReference type="EMBL" id="CAL1535154.1"/>
    </source>
</evidence>
<dbReference type="FunFam" id="3.30.160.60:FF:000688">
    <property type="entry name" value="zinc finger protein 197 isoform X1"/>
    <property type="match status" value="1"/>
</dbReference>
<feature type="domain" description="C2H2-type" evidence="11">
    <location>
        <begin position="418"/>
        <end position="445"/>
    </location>
</feature>
<keyword evidence="7" id="KW-0238">DNA-binding</keyword>
<feature type="domain" description="C2H2-type" evidence="11">
    <location>
        <begin position="362"/>
        <end position="389"/>
    </location>
</feature>
<dbReference type="FunFam" id="3.30.160.60:FF:000446">
    <property type="entry name" value="Zinc finger protein"/>
    <property type="match status" value="1"/>
</dbReference>
<dbReference type="InterPro" id="IPR013087">
    <property type="entry name" value="Znf_C2H2_type"/>
</dbReference>
<organism evidence="12 13">
    <name type="scientific">Lymnaea stagnalis</name>
    <name type="common">Great pond snail</name>
    <name type="synonym">Helix stagnalis</name>
    <dbReference type="NCBI Taxonomy" id="6523"/>
    <lineage>
        <taxon>Eukaryota</taxon>
        <taxon>Metazoa</taxon>
        <taxon>Spiralia</taxon>
        <taxon>Lophotrochozoa</taxon>
        <taxon>Mollusca</taxon>
        <taxon>Gastropoda</taxon>
        <taxon>Heterobranchia</taxon>
        <taxon>Euthyneura</taxon>
        <taxon>Panpulmonata</taxon>
        <taxon>Hygrophila</taxon>
        <taxon>Lymnaeoidea</taxon>
        <taxon>Lymnaeidae</taxon>
        <taxon>Lymnaea</taxon>
    </lineage>
</organism>
<name>A0AAV2HQP2_LYMST</name>
<keyword evidence="3" id="KW-0479">Metal-binding</keyword>
<evidence type="ECO:0000256" key="6">
    <source>
        <dbReference type="ARBA" id="ARBA00022833"/>
    </source>
</evidence>
<evidence type="ECO:0000256" key="4">
    <source>
        <dbReference type="ARBA" id="ARBA00022737"/>
    </source>
</evidence>
<feature type="region of interest" description="Disordered" evidence="10">
    <location>
        <begin position="591"/>
        <end position="621"/>
    </location>
</feature>
<comment type="caution">
    <text evidence="12">The sequence shown here is derived from an EMBL/GenBank/DDBJ whole genome shotgun (WGS) entry which is preliminary data.</text>
</comment>